<name>A0A1G2C511_9BACT</name>
<evidence type="ECO:0000313" key="1">
    <source>
        <dbReference type="EMBL" id="OGY96503.1"/>
    </source>
</evidence>
<gene>
    <name evidence="1" type="ORF">A2128_00660</name>
</gene>
<proteinExistence type="predicted"/>
<sequence length="113" mass="13310">MMKLALKKQKPLHWTHHSQSKMRYYRLSEARVKRVLRTPFRIEEGIVPKTVAYMQLAGSVKHPSEIWAMVLDEPQRRNVITAWRYPGKSPVRNPVPFAILQEVSEFIRADREA</sequence>
<reference evidence="1 2" key="1">
    <citation type="journal article" date="2016" name="Nat. Commun.">
        <title>Thousands of microbial genomes shed light on interconnected biogeochemical processes in an aquifer system.</title>
        <authorList>
            <person name="Anantharaman K."/>
            <person name="Brown C.T."/>
            <person name="Hug L.A."/>
            <person name="Sharon I."/>
            <person name="Castelle C.J."/>
            <person name="Probst A.J."/>
            <person name="Thomas B.C."/>
            <person name="Singh A."/>
            <person name="Wilkins M.J."/>
            <person name="Karaoz U."/>
            <person name="Brodie E.L."/>
            <person name="Williams K.H."/>
            <person name="Hubbard S.S."/>
            <person name="Banfield J.F."/>
        </authorList>
    </citation>
    <scope>NUCLEOTIDE SEQUENCE [LARGE SCALE GENOMIC DNA]</scope>
</reference>
<dbReference type="Proteomes" id="UP000176349">
    <property type="component" value="Unassembled WGS sequence"/>
</dbReference>
<organism evidence="1 2">
    <name type="scientific">Candidatus Liptonbacteria bacterium GWC1_60_9</name>
    <dbReference type="NCBI Taxonomy" id="1798645"/>
    <lineage>
        <taxon>Bacteria</taxon>
        <taxon>Candidatus Liptoniibacteriota</taxon>
    </lineage>
</organism>
<dbReference type="EMBL" id="MHKV01000044">
    <property type="protein sequence ID" value="OGY96503.1"/>
    <property type="molecule type" value="Genomic_DNA"/>
</dbReference>
<protein>
    <submittedName>
        <fullName evidence="1">Uncharacterized protein</fullName>
    </submittedName>
</protein>
<evidence type="ECO:0000313" key="2">
    <source>
        <dbReference type="Proteomes" id="UP000176349"/>
    </source>
</evidence>
<comment type="caution">
    <text evidence="1">The sequence shown here is derived from an EMBL/GenBank/DDBJ whole genome shotgun (WGS) entry which is preliminary data.</text>
</comment>
<accession>A0A1G2C511</accession>
<dbReference type="AlphaFoldDB" id="A0A1G2C511"/>